<dbReference type="InterPro" id="IPR009003">
    <property type="entry name" value="Peptidase_S1_PA"/>
</dbReference>
<dbReference type="RefSeq" id="WP_338684563.1">
    <property type="nucleotide sequence ID" value="NZ_AP024702.1"/>
</dbReference>
<dbReference type="EMBL" id="AP024702">
    <property type="protein sequence ID" value="BCX48385.1"/>
    <property type="molecule type" value="Genomic_DNA"/>
</dbReference>
<feature type="chain" id="PRO_5045429315" evidence="1">
    <location>
        <begin position="17"/>
        <end position="286"/>
    </location>
</feature>
<evidence type="ECO:0000313" key="3">
    <source>
        <dbReference type="Proteomes" id="UP001374893"/>
    </source>
</evidence>
<accession>A0ABM7RGH5</accession>
<dbReference type="PANTHER" id="PTHR43019:SF23">
    <property type="entry name" value="PROTEASE DO-LIKE 5, CHLOROPLASTIC"/>
    <property type="match status" value="1"/>
</dbReference>
<sequence>MKTALLFLLGLGAAFAEPVVINDPALIANFQRKLGKIADKEEFPTADSFAKGLSDISRSIELPSTAADSSPEDPAESVFLISSVYKCGKCDKWHIGGVATAWALTTDGLMVTNHHVFEKAKGAAMGVCDREGNVHIITEVVAQNQENDVAIFKVKAGDLKPLALGTPAAIGSRVHVISHPHKRFFMHTFGDVSRYFRRPGKDDRKASTVMSITADYAKGSSGGPVLDTDGRVVGMVSSTQSIYYESDNGQPKGPLQMVVKNCVPVSAILQTLEAPAREADKAEAQR</sequence>
<organism evidence="2 3">
    <name type="scientific">Haloferula helveola</name>
    <dbReference type="NCBI Taxonomy" id="490095"/>
    <lineage>
        <taxon>Bacteria</taxon>
        <taxon>Pseudomonadati</taxon>
        <taxon>Verrucomicrobiota</taxon>
        <taxon>Verrucomicrobiia</taxon>
        <taxon>Verrucomicrobiales</taxon>
        <taxon>Verrucomicrobiaceae</taxon>
        <taxon>Haloferula</taxon>
    </lineage>
</organism>
<feature type="signal peptide" evidence="1">
    <location>
        <begin position="1"/>
        <end position="16"/>
    </location>
</feature>
<dbReference type="Pfam" id="PF13365">
    <property type="entry name" value="Trypsin_2"/>
    <property type="match status" value="1"/>
</dbReference>
<dbReference type="Proteomes" id="UP001374893">
    <property type="component" value="Chromosome"/>
</dbReference>
<dbReference type="SUPFAM" id="SSF50494">
    <property type="entry name" value="Trypsin-like serine proteases"/>
    <property type="match status" value="1"/>
</dbReference>
<gene>
    <name evidence="2" type="ORF">HAHE_22930</name>
</gene>
<proteinExistence type="predicted"/>
<dbReference type="InterPro" id="IPR001940">
    <property type="entry name" value="Peptidase_S1C"/>
</dbReference>
<keyword evidence="1" id="KW-0732">Signal</keyword>
<dbReference type="PRINTS" id="PR00834">
    <property type="entry name" value="PROTEASES2C"/>
</dbReference>
<keyword evidence="3" id="KW-1185">Reference proteome</keyword>
<evidence type="ECO:0000256" key="1">
    <source>
        <dbReference type="SAM" id="SignalP"/>
    </source>
</evidence>
<evidence type="ECO:0000313" key="2">
    <source>
        <dbReference type="EMBL" id="BCX48385.1"/>
    </source>
</evidence>
<name>A0ABM7RGH5_9BACT</name>
<dbReference type="PANTHER" id="PTHR43019">
    <property type="entry name" value="SERINE ENDOPROTEASE DEGS"/>
    <property type="match status" value="1"/>
</dbReference>
<reference evidence="2 3" key="1">
    <citation type="submission" date="2021-06" db="EMBL/GenBank/DDBJ databases">
        <title>Complete genome of Haloferula helveola possessing various polysaccharide degrading enzymes.</title>
        <authorList>
            <person name="Takami H."/>
            <person name="Huang C."/>
            <person name="Hamasaki K."/>
        </authorList>
    </citation>
    <scope>NUCLEOTIDE SEQUENCE [LARGE SCALE GENOMIC DNA]</scope>
    <source>
        <strain evidence="2 3">CN-1</strain>
    </source>
</reference>
<protein>
    <submittedName>
        <fullName evidence="2">Peptidase S1 and S6 chymotrypsin/Hap</fullName>
    </submittedName>
</protein>
<dbReference type="Gene3D" id="2.40.10.120">
    <property type="match status" value="1"/>
</dbReference>